<dbReference type="STRING" id="150374.A0A0M8N355"/>
<feature type="domain" description="F-box" evidence="1">
    <location>
        <begin position="2"/>
        <end position="34"/>
    </location>
</feature>
<comment type="caution">
    <text evidence="2">The sequence shown here is derived from an EMBL/GenBank/DDBJ whole genome shotgun (WGS) entry which is preliminary data.</text>
</comment>
<keyword evidence="3" id="KW-1185">Reference proteome</keyword>
<evidence type="ECO:0000313" key="2">
    <source>
        <dbReference type="EMBL" id="KOS22197.1"/>
    </source>
</evidence>
<evidence type="ECO:0000313" key="3">
    <source>
        <dbReference type="Proteomes" id="UP000053831"/>
    </source>
</evidence>
<dbReference type="OrthoDB" id="3219396at2759"/>
<dbReference type="Gene3D" id="6.10.140.2040">
    <property type="match status" value="1"/>
</dbReference>
<dbReference type="AlphaFoldDB" id="A0A0M8N355"/>
<accession>A0A0M8N355</accession>
<dbReference type="SUPFAM" id="SSF81383">
    <property type="entry name" value="F-box domain"/>
    <property type="match status" value="1"/>
</dbReference>
<reference evidence="2 3" key="1">
    <citation type="submission" date="2015-07" db="EMBL/GenBank/DDBJ databases">
        <title>The genome of the fungus Escovopsis weberi, a specialized disease agent of ant agriculture.</title>
        <authorList>
            <person name="de Man T.J."/>
            <person name="Stajich J.E."/>
            <person name="Kubicek C.P."/>
            <person name="Chenthamara K."/>
            <person name="Atanasova L."/>
            <person name="Druzhinina I.S."/>
            <person name="Birnbaum S."/>
            <person name="Barribeau S.M."/>
            <person name="Teiling C."/>
            <person name="Suen G."/>
            <person name="Currie C."/>
            <person name="Gerardo N.M."/>
        </authorList>
    </citation>
    <scope>NUCLEOTIDE SEQUENCE [LARGE SCALE GENOMIC DNA]</scope>
</reference>
<evidence type="ECO:0000259" key="1">
    <source>
        <dbReference type="Pfam" id="PF00646"/>
    </source>
</evidence>
<gene>
    <name evidence="2" type="ORF">ESCO_001516</name>
</gene>
<dbReference type="Proteomes" id="UP000053831">
    <property type="component" value="Unassembled WGS sequence"/>
</dbReference>
<proteinExistence type="predicted"/>
<dbReference type="EMBL" id="LGSR01000006">
    <property type="protein sequence ID" value="KOS22197.1"/>
    <property type="molecule type" value="Genomic_DNA"/>
</dbReference>
<sequence>MLILVVSFLDVDDVFHLSRTCHRLRRLCLDPIIKLYRLRDARLTLDLLLSSPSRPTLSDLISRFIFMTNNTVISRRLARSLVSIRLSRRLALRPSADSLVQRAVLPRECVPGMGPVLVAPALVAKRKAIEKERLKDSLRRWIAGKWRGEVQEREADVRRYHEAHGVGRVWRLRRFWEKVSRGEAAAQ</sequence>
<dbReference type="Pfam" id="PF00646">
    <property type="entry name" value="F-box"/>
    <property type="match status" value="1"/>
</dbReference>
<protein>
    <recommendedName>
        <fullName evidence="1">F-box domain-containing protein</fullName>
    </recommendedName>
</protein>
<dbReference type="InterPro" id="IPR001810">
    <property type="entry name" value="F-box_dom"/>
</dbReference>
<name>A0A0M8N355_ESCWE</name>
<organism evidence="2 3">
    <name type="scientific">Escovopsis weberi</name>
    <dbReference type="NCBI Taxonomy" id="150374"/>
    <lineage>
        <taxon>Eukaryota</taxon>
        <taxon>Fungi</taxon>
        <taxon>Dikarya</taxon>
        <taxon>Ascomycota</taxon>
        <taxon>Pezizomycotina</taxon>
        <taxon>Sordariomycetes</taxon>
        <taxon>Hypocreomycetidae</taxon>
        <taxon>Hypocreales</taxon>
        <taxon>Hypocreaceae</taxon>
        <taxon>Escovopsis</taxon>
    </lineage>
</organism>
<dbReference type="InterPro" id="IPR036047">
    <property type="entry name" value="F-box-like_dom_sf"/>
</dbReference>